<protein>
    <recommendedName>
        <fullName evidence="5">Thioredoxin domain-containing protein</fullName>
    </recommendedName>
</protein>
<feature type="signal peptide" evidence="2">
    <location>
        <begin position="1"/>
        <end position="15"/>
    </location>
</feature>
<feature type="chain" id="PRO_5043583316" description="Thioredoxin domain-containing protein" evidence="2">
    <location>
        <begin position="16"/>
        <end position="467"/>
    </location>
</feature>
<evidence type="ECO:0000313" key="3">
    <source>
        <dbReference type="EMBL" id="CAG9317465.1"/>
    </source>
</evidence>
<gene>
    <name evidence="3" type="ORF">BSTOLATCC_MIC18711</name>
</gene>
<dbReference type="Gene3D" id="3.40.30.10">
    <property type="entry name" value="Glutaredoxin"/>
    <property type="match status" value="3"/>
</dbReference>
<accession>A0AAU9ITW2</accession>
<dbReference type="Pfam" id="PF13848">
    <property type="entry name" value="Thioredoxin_6"/>
    <property type="match status" value="1"/>
</dbReference>
<evidence type="ECO:0000256" key="1">
    <source>
        <dbReference type="ARBA" id="ARBA00006347"/>
    </source>
</evidence>
<evidence type="ECO:0008006" key="5">
    <source>
        <dbReference type="Google" id="ProtNLM"/>
    </source>
</evidence>
<dbReference type="Proteomes" id="UP001162131">
    <property type="component" value="Unassembled WGS sequence"/>
</dbReference>
<comment type="caution">
    <text evidence="3">The sequence shown here is derived from an EMBL/GenBank/DDBJ whole genome shotgun (WGS) entry which is preliminary data.</text>
</comment>
<dbReference type="SUPFAM" id="SSF52833">
    <property type="entry name" value="Thioredoxin-like"/>
    <property type="match status" value="2"/>
</dbReference>
<name>A0AAU9ITW2_9CILI</name>
<evidence type="ECO:0000313" key="4">
    <source>
        <dbReference type="Proteomes" id="UP001162131"/>
    </source>
</evidence>
<dbReference type="GO" id="GO:0034976">
    <property type="term" value="P:response to endoplasmic reticulum stress"/>
    <property type="evidence" value="ECO:0007669"/>
    <property type="project" value="TreeGrafter"/>
</dbReference>
<dbReference type="PANTHER" id="PTHR18929">
    <property type="entry name" value="PROTEIN DISULFIDE ISOMERASE"/>
    <property type="match status" value="1"/>
</dbReference>
<proteinExistence type="inferred from homology"/>
<dbReference type="InterPro" id="IPR036249">
    <property type="entry name" value="Thioredoxin-like_sf"/>
</dbReference>
<evidence type="ECO:0000256" key="2">
    <source>
        <dbReference type="SAM" id="SignalP"/>
    </source>
</evidence>
<reference evidence="3" key="1">
    <citation type="submission" date="2021-09" db="EMBL/GenBank/DDBJ databases">
        <authorList>
            <consortium name="AG Swart"/>
            <person name="Singh M."/>
            <person name="Singh A."/>
            <person name="Seah K."/>
            <person name="Emmerich C."/>
        </authorList>
    </citation>
    <scope>NUCLEOTIDE SEQUENCE</scope>
    <source>
        <strain evidence="3">ATCC30299</strain>
    </source>
</reference>
<dbReference type="EMBL" id="CAJZBQ010000018">
    <property type="protein sequence ID" value="CAG9317465.1"/>
    <property type="molecule type" value="Genomic_DNA"/>
</dbReference>
<dbReference type="GO" id="GO:0005783">
    <property type="term" value="C:endoplasmic reticulum"/>
    <property type="evidence" value="ECO:0007669"/>
    <property type="project" value="TreeGrafter"/>
</dbReference>
<dbReference type="AlphaFoldDB" id="A0AAU9ITW2"/>
<dbReference type="GO" id="GO:0003756">
    <property type="term" value="F:protein disulfide isomerase activity"/>
    <property type="evidence" value="ECO:0007669"/>
    <property type="project" value="TreeGrafter"/>
</dbReference>
<sequence>MIYLVLLFLLKVVVGVVDIQDIKVARAFLSESINKNRFLVFSLKDSNSYRPLRDSLLNSEFTTDSVFGLYQIPEEDKDQIKNEFSITSLPHIICTLKGDTNHFAYLWSIDPEEIRATTSRMAKPITEYYTLKEFEDDLKFEGLVLGVFSTSGNKAKEEFIRLAVSAKQFYRFGYTFSQDIAKHFNIENGVILLRPSILGNNPLSDPYKIKNIDDIDKLADEIYKNYFGKVLWLTPFTEGLLSERKTSITLFTDISPSKEENNFKDIVQILLRIDSEKYKIAIARYADYSWFLAEYGYDKNNLPILAIDNSTHLFILEKEKIGYHGVLSTGLVPSTIKDFENNKISPSLKSELPKPIDNDGIINYVGTSLIKAINEPKIEFLLLVFADDCEGCEKAKLFIKKLKENKKIEVNIAQINASKNGLPKTISPAQVPSFYFIKNTEAIEITYEKGLSEGSIIDFIEKKKQDL</sequence>
<comment type="similarity">
    <text evidence="1">Belongs to the protein disulfide isomerase family.</text>
</comment>
<keyword evidence="4" id="KW-1185">Reference proteome</keyword>
<organism evidence="3 4">
    <name type="scientific">Blepharisma stoltei</name>
    <dbReference type="NCBI Taxonomy" id="1481888"/>
    <lineage>
        <taxon>Eukaryota</taxon>
        <taxon>Sar</taxon>
        <taxon>Alveolata</taxon>
        <taxon>Ciliophora</taxon>
        <taxon>Postciliodesmatophora</taxon>
        <taxon>Heterotrichea</taxon>
        <taxon>Heterotrichida</taxon>
        <taxon>Blepharismidae</taxon>
        <taxon>Blepharisma</taxon>
    </lineage>
</organism>
<dbReference type="GO" id="GO:0006457">
    <property type="term" value="P:protein folding"/>
    <property type="evidence" value="ECO:0007669"/>
    <property type="project" value="TreeGrafter"/>
</dbReference>
<keyword evidence="2" id="KW-0732">Signal</keyword>